<keyword evidence="5" id="KW-0408">Iron</keyword>
<dbReference type="EMBL" id="FQWX01000020">
    <property type="protein sequence ID" value="SHH11939.1"/>
    <property type="molecule type" value="Genomic_DNA"/>
</dbReference>
<keyword evidence="4" id="KW-0560">Oxidoreductase</keyword>
<keyword evidence="10" id="KW-1185">Reference proteome</keyword>
<evidence type="ECO:0000259" key="7">
    <source>
        <dbReference type="Pfam" id="PF01077"/>
    </source>
</evidence>
<evidence type="ECO:0000256" key="3">
    <source>
        <dbReference type="ARBA" id="ARBA00022723"/>
    </source>
</evidence>
<keyword evidence="3" id="KW-0479">Metal-binding</keyword>
<evidence type="ECO:0000313" key="10">
    <source>
        <dbReference type="Proteomes" id="UP000243255"/>
    </source>
</evidence>
<organism evidence="9 10">
    <name type="scientific">Asaccharospora irregularis DSM 2635</name>
    <dbReference type="NCBI Taxonomy" id="1121321"/>
    <lineage>
        <taxon>Bacteria</taxon>
        <taxon>Bacillati</taxon>
        <taxon>Bacillota</taxon>
        <taxon>Clostridia</taxon>
        <taxon>Peptostreptococcales</taxon>
        <taxon>Peptostreptococcaceae</taxon>
        <taxon>Asaccharospora</taxon>
    </lineage>
</organism>
<keyword evidence="1" id="KW-0004">4Fe-4S</keyword>
<evidence type="ECO:0000256" key="1">
    <source>
        <dbReference type="ARBA" id="ARBA00022485"/>
    </source>
</evidence>
<dbReference type="GO" id="GO:0016491">
    <property type="term" value="F:oxidoreductase activity"/>
    <property type="evidence" value="ECO:0007669"/>
    <property type="project" value="UniProtKB-KW"/>
</dbReference>
<feature type="domain" description="Nitrite/Sulfite reductase ferredoxin-like" evidence="8">
    <location>
        <begin position="43"/>
        <end position="105"/>
    </location>
</feature>
<dbReference type="InterPro" id="IPR051329">
    <property type="entry name" value="NIR_SIR_4Fe-4S"/>
</dbReference>
<dbReference type="Pfam" id="PF03460">
    <property type="entry name" value="NIR_SIR_ferr"/>
    <property type="match status" value="1"/>
</dbReference>
<dbReference type="Pfam" id="PF01077">
    <property type="entry name" value="NIR_SIR"/>
    <property type="match status" value="1"/>
</dbReference>
<proteinExistence type="predicted"/>
<keyword evidence="2" id="KW-0349">Heme</keyword>
<evidence type="ECO:0000259" key="8">
    <source>
        <dbReference type="Pfam" id="PF03460"/>
    </source>
</evidence>
<reference evidence="10" key="1">
    <citation type="submission" date="2016-11" db="EMBL/GenBank/DDBJ databases">
        <authorList>
            <person name="Varghese N."/>
            <person name="Submissions S."/>
        </authorList>
    </citation>
    <scope>NUCLEOTIDE SEQUENCE [LARGE SCALE GENOMIC DNA]</scope>
    <source>
        <strain evidence="10">DSM 2635</strain>
    </source>
</reference>
<dbReference type="PANTHER" id="PTHR32439">
    <property type="entry name" value="FERREDOXIN--NITRITE REDUCTASE, CHLOROPLASTIC"/>
    <property type="match status" value="1"/>
</dbReference>
<dbReference type="SUPFAM" id="SSF55124">
    <property type="entry name" value="Nitrite/Sulfite reductase N-terminal domain-like"/>
    <property type="match status" value="2"/>
</dbReference>
<dbReference type="RefSeq" id="WP_073126482.1">
    <property type="nucleotide sequence ID" value="NZ_BAABCH010000094.1"/>
</dbReference>
<gene>
    <name evidence="9" type="ORF">SAMN04488530_12023</name>
</gene>
<dbReference type="PANTHER" id="PTHR32439:SF9">
    <property type="entry name" value="BLR3264 PROTEIN"/>
    <property type="match status" value="1"/>
</dbReference>
<dbReference type="InterPro" id="IPR005117">
    <property type="entry name" value="NiRdtase/SiRdtase_haem-b_fer"/>
</dbReference>
<evidence type="ECO:0000313" key="9">
    <source>
        <dbReference type="EMBL" id="SHH11939.1"/>
    </source>
</evidence>
<dbReference type="AlphaFoldDB" id="A0A1M5QDX3"/>
<dbReference type="Gene3D" id="3.90.480.10">
    <property type="entry name" value="Sulfite Reductase Hemoprotein,Domain 2"/>
    <property type="match status" value="1"/>
</dbReference>
<name>A0A1M5QDX3_9FIRM</name>
<protein>
    <submittedName>
        <fullName evidence="9">Ferredoxin-nitrite reductase</fullName>
    </submittedName>
</protein>
<sequence>MEKLKEVLLADIPNFREQCLKFLNRESSKMDYKGFSGGYGVYAQGNQESFMIRLRVSSGVVSREQLRTIYDFVKEYNLDGIHLTTRQAIQLHNLDVDSVCKIMEEGIKKDIFTRGSGGNYPRNVGLSPLSGVDPDEAFDVTPYAVATDKYFMNKITTYNLPRKLKVSYSSSKKDEAHCTVQDLGFIATLKDNKPYFSVFVGGGLGRNPAVGLELEELIDPSDALYYVEGLTKLFMDEGDYKNKSKARVRYMVSKLGKDLFLEKFREYVKREKEKGSLSLNPVPIEYPDLGIETQIKDPRLFNQKQKGFYSVYIHPIGGQLLRTDLEKILNELDKTKYASVRLAMTEGIYLINLDGKEAERILDISNSISGNTSLEKSVSCIGVPICQMGVQNSQKNLRSIIDYFKKQTNGDNTILNAMPRIYISGCQNSCGVHQIGGIGLTGKMKKIDGELTDAFELYVDGEFGLNKTRLGNSLGDFKASDLPEILFDIGKSVASSGEGFYEWLYKNPSEVISITSKYKV</sequence>
<dbReference type="InterPro" id="IPR006067">
    <property type="entry name" value="NO2/SO3_Rdtase_4Fe4S_dom"/>
</dbReference>
<feature type="domain" description="Nitrite/sulphite reductase 4Fe-4S" evidence="7">
    <location>
        <begin position="118"/>
        <end position="271"/>
    </location>
</feature>
<accession>A0A1M5QDX3</accession>
<dbReference type="Gene3D" id="3.30.413.10">
    <property type="entry name" value="Sulfite Reductase Hemoprotein, domain 1"/>
    <property type="match status" value="2"/>
</dbReference>
<dbReference type="GO" id="GO:0046872">
    <property type="term" value="F:metal ion binding"/>
    <property type="evidence" value="ECO:0007669"/>
    <property type="project" value="UniProtKB-KW"/>
</dbReference>
<evidence type="ECO:0000256" key="4">
    <source>
        <dbReference type="ARBA" id="ARBA00023002"/>
    </source>
</evidence>
<evidence type="ECO:0000256" key="6">
    <source>
        <dbReference type="ARBA" id="ARBA00023014"/>
    </source>
</evidence>
<dbReference type="GO" id="GO:0020037">
    <property type="term" value="F:heme binding"/>
    <property type="evidence" value="ECO:0007669"/>
    <property type="project" value="InterPro"/>
</dbReference>
<dbReference type="GO" id="GO:0051539">
    <property type="term" value="F:4 iron, 4 sulfur cluster binding"/>
    <property type="evidence" value="ECO:0007669"/>
    <property type="project" value="UniProtKB-KW"/>
</dbReference>
<evidence type="ECO:0000256" key="5">
    <source>
        <dbReference type="ARBA" id="ARBA00023004"/>
    </source>
</evidence>
<dbReference type="Proteomes" id="UP000243255">
    <property type="component" value="Unassembled WGS sequence"/>
</dbReference>
<dbReference type="OrthoDB" id="9803707at2"/>
<evidence type="ECO:0000256" key="2">
    <source>
        <dbReference type="ARBA" id="ARBA00022617"/>
    </source>
</evidence>
<dbReference type="SUPFAM" id="SSF56014">
    <property type="entry name" value="Nitrite and sulphite reductase 4Fe-4S domain-like"/>
    <property type="match status" value="2"/>
</dbReference>
<dbReference type="InterPro" id="IPR045854">
    <property type="entry name" value="NO2/SO3_Rdtase_4Fe4S_sf"/>
</dbReference>
<dbReference type="STRING" id="1121321.SAMN04488530_12023"/>
<dbReference type="InterPro" id="IPR036136">
    <property type="entry name" value="Nit/Sulf_reduc_fer-like_dom_sf"/>
</dbReference>
<keyword evidence="6" id="KW-0411">Iron-sulfur</keyword>